<feature type="domain" description="ABC transporter" evidence="4">
    <location>
        <begin position="13"/>
        <end position="238"/>
    </location>
</feature>
<dbReference type="CDD" id="cd03255">
    <property type="entry name" value="ABC_MJ0796_LolCDE_FtsE"/>
    <property type="match status" value="1"/>
</dbReference>
<dbReference type="PROSITE" id="PS50893">
    <property type="entry name" value="ABC_TRANSPORTER_2"/>
    <property type="match status" value="1"/>
</dbReference>
<dbReference type="InterPro" id="IPR017911">
    <property type="entry name" value="MacB-like_ATP-bd"/>
</dbReference>
<dbReference type="InterPro" id="IPR003439">
    <property type="entry name" value="ABC_transporter-like_ATP-bd"/>
</dbReference>
<dbReference type="GO" id="GO:0005886">
    <property type="term" value="C:plasma membrane"/>
    <property type="evidence" value="ECO:0007669"/>
    <property type="project" value="TreeGrafter"/>
</dbReference>
<dbReference type="SMART" id="SM00382">
    <property type="entry name" value="AAA"/>
    <property type="match status" value="1"/>
</dbReference>
<organism evidence="5 6">
    <name type="scientific">Halovenus aranensis</name>
    <dbReference type="NCBI Taxonomy" id="890420"/>
    <lineage>
        <taxon>Archaea</taxon>
        <taxon>Methanobacteriati</taxon>
        <taxon>Methanobacteriota</taxon>
        <taxon>Stenosarchaea group</taxon>
        <taxon>Halobacteria</taxon>
        <taxon>Halobacteriales</taxon>
        <taxon>Haloarculaceae</taxon>
        <taxon>Halovenus</taxon>
    </lineage>
</organism>
<gene>
    <name evidence="5" type="ORF">SAMN05216226_112100</name>
</gene>
<dbReference type="PROSITE" id="PS00211">
    <property type="entry name" value="ABC_TRANSPORTER_1"/>
    <property type="match status" value="1"/>
</dbReference>
<keyword evidence="6" id="KW-1185">Reference proteome</keyword>
<dbReference type="InterPro" id="IPR027417">
    <property type="entry name" value="P-loop_NTPase"/>
</dbReference>
<protein>
    <submittedName>
        <fullName evidence="5">Putative ABC transport system ATP-binding protein</fullName>
    </submittedName>
</protein>
<sequence length="238" mass="26006">MGAAADRSERSLVTCDDITRMYQQNESRFSRGGGNTVTAIEDISLSIDTAEVVGIAGPSGSGKSTLMHILAALDTPTSGTIEFGGTDIAALSDRERTKFRMETVGLVFQRFYLLQSLSARGNVALPLVERGVSRRERRQRAETMLERVGLDDRVDHRPRSLSGGEQQRVAVARALVTDPALIVADEPTGELDTETGKRVLDALIETTEDRAVVIASHDRRALDRTDRVIELLDGGRRE</sequence>
<evidence type="ECO:0000313" key="6">
    <source>
        <dbReference type="Proteomes" id="UP000198856"/>
    </source>
</evidence>
<reference evidence="5 6" key="1">
    <citation type="submission" date="2016-10" db="EMBL/GenBank/DDBJ databases">
        <authorList>
            <person name="de Groot N.N."/>
        </authorList>
    </citation>
    <scope>NUCLEOTIDE SEQUENCE [LARGE SCALE GENOMIC DNA]</scope>
    <source>
        <strain evidence="5 6">IBRC-M10015</strain>
    </source>
</reference>
<dbReference type="Gene3D" id="3.40.50.300">
    <property type="entry name" value="P-loop containing nucleotide triphosphate hydrolases"/>
    <property type="match status" value="1"/>
</dbReference>
<name>A0A1G8XVA2_9EURY</name>
<accession>A0A1G8XVA2</accession>
<dbReference type="Proteomes" id="UP000198856">
    <property type="component" value="Unassembled WGS sequence"/>
</dbReference>
<evidence type="ECO:0000256" key="2">
    <source>
        <dbReference type="ARBA" id="ARBA00022741"/>
    </source>
</evidence>
<evidence type="ECO:0000256" key="3">
    <source>
        <dbReference type="ARBA" id="ARBA00022840"/>
    </source>
</evidence>
<keyword evidence="3 5" id="KW-0067">ATP-binding</keyword>
<dbReference type="STRING" id="890420.SAMN05216226_112100"/>
<dbReference type="PANTHER" id="PTHR24220">
    <property type="entry name" value="IMPORT ATP-BINDING PROTEIN"/>
    <property type="match status" value="1"/>
</dbReference>
<keyword evidence="1" id="KW-0813">Transport</keyword>
<dbReference type="FunFam" id="3.40.50.300:FF:000032">
    <property type="entry name" value="Export ABC transporter ATP-binding protein"/>
    <property type="match status" value="1"/>
</dbReference>
<dbReference type="GO" id="GO:0022857">
    <property type="term" value="F:transmembrane transporter activity"/>
    <property type="evidence" value="ECO:0007669"/>
    <property type="project" value="TreeGrafter"/>
</dbReference>
<evidence type="ECO:0000256" key="1">
    <source>
        <dbReference type="ARBA" id="ARBA00022448"/>
    </source>
</evidence>
<evidence type="ECO:0000313" key="5">
    <source>
        <dbReference type="EMBL" id="SDJ94468.1"/>
    </source>
</evidence>
<dbReference type="EMBL" id="FNFC01000012">
    <property type="protein sequence ID" value="SDJ94468.1"/>
    <property type="molecule type" value="Genomic_DNA"/>
</dbReference>
<dbReference type="InterPro" id="IPR017871">
    <property type="entry name" value="ABC_transporter-like_CS"/>
</dbReference>
<proteinExistence type="predicted"/>
<dbReference type="GO" id="GO:0016887">
    <property type="term" value="F:ATP hydrolysis activity"/>
    <property type="evidence" value="ECO:0007669"/>
    <property type="project" value="InterPro"/>
</dbReference>
<dbReference type="Pfam" id="PF00005">
    <property type="entry name" value="ABC_tran"/>
    <property type="match status" value="1"/>
</dbReference>
<dbReference type="SUPFAM" id="SSF52540">
    <property type="entry name" value="P-loop containing nucleoside triphosphate hydrolases"/>
    <property type="match status" value="1"/>
</dbReference>
<dbReference type="AlphaFoldDB" id="A0A1G8XVA2"/>
<dbReference type="GO" id="GO:0005524">
    <property type="term" value="F:ATP binding"/>
    <property type="evidence" value="ECO:0007669"/>
    <property type="project" value="UniProtKB-KW"/>
</dbReference>
<dbReference type="PANTHER" id="PTHR24220:SF86">
    <property type="entry name" value="ABC TRANSPORTER ABCH.1"/>
    <property type="match status" value="1"/>
</dbReference>
<dbReference type="InterPro" id="IPR015854">
    <property type="entry name" value="ABC_transpr_LolD-like"/>
</dbReference>
<evidence type="ECO:0000259" key="4">
    <source>
        <dbReference type="PROSITE" id="PS50893"/>
    </source>
</evidence>
<dbReference type="InterPro" id="IPR003593">
    <property type="entry name" value="AAA+_ATPase"/>
</dbReference>
<dbReference type="GO" id="GO:0098796">
    <property type="term" value="C:membrane protein complex"/>
    <property type="evidence" value="ECO:0007669"/>
    <property type="project" value="UniProtKB-ARBA"/>
</dbReference>
<dbReference type="RefSeq" id="WP_092703639.1">
    <property type="nucleotide sequence ID" value="NZ_FNFC01000012.1"/>
</dbReference>
<keyword evidence="2" id="KW-0547">Nucleotide-binding</keyword>